<dbReference type="Gene3D" id="3.10.450.620">
    <property type="entry name" value="JHP933, nucleotidyltransferase-like core domain"/>
    <property type="match status" value="1"/>
</dbReference>
<dbReference type="EMBL" id="ACQL01000162">
    <property type="protein sequence ID" value="EER46044.1"/>
    <property type="molecule type" value="Genomic_DNA"/>
</dbReference>
<dbReference type="Proteomes" id="UP000005532">
    <property type="component" value="Unassembled WGS sequence"/>
</dbReference>
<evidence type="ECO:0000313" key="1">
    <source>
        <dbReference type="EMBL" id="EER46044.1"/>
    </source>
</evidence>
<dbReference type="AlphaFoldDB" id="C5S4Y4"/>
<reference evidence="1 2" key="1">
    <citation type="journal article" date="2010" name="Vet. Microbiol.">
        <title>Production of haemolysins by strains of the Actinobacillus minor/porcitonsillarum complex.</title>
        <authorList>
            <person name="Arya G."/>
            <person name="Niven D.F."/>
        </authorList>
    </citation>
    <scope>NUCLEOTIDE SEQUENCE [LARGE SCALE GENOMIC DNA]</scope>
    <source>
        <strain evidence="1 2">NM305</strain>
    </source>
</reference>
<name>C5S4Y4_9PAST</name>
<dbReference type="OrthoDB" id="9780929at2"/>
<dbReference type="InterPro" id="IPR014942">
    <property type="entry name" value="AbiEii"/>
</dbReference>
<dbReference type="eggNOG" id="COG2253">
    <property type="taxonomic scope" value="Bacteria"/>
</dbReference>
<protein>
    <recommendedName>
        <fullName evidence="3">Nucleotidyl transferase AbiEii/AbiGii toxin family protein</fullName>
    </recommendedName>
</protein>
<dbReference type="RefSeq" id="WP_005826091.1">
    <property type="nucleotide sequence ID" value="NZ_ACQL01000162.1"/>
</dbReference>
<organism evidence="1 2">
    <name type="scientific">Actinobacillus minor NM305</name>
    <dbReference type="NCBI Taxonomy" id="637911"/>
    <lineage>
        <taxon>Bacteria</taxon>
        <taxon>Pseudomonadati</taxon>
        <taxon>Pseudomonadota</taxon>
        <taxon>Gammaproteobacteria</taxon>
        <taxon>Pasteurellales</taxon>
        <taxon>Pasteurellaceae</taxon>
        <taxon>Actinobacillus</taxon>
    </lineage>
</organism>
<evidence type="ECO:0008006" key="3">
    <source>
        <dbReference type="Google" id="ProtNLM"/>
    </source>
</evidence>
<proteinExistence type="predicted"/>
<dbReference type="Pfam" id="PF08843">
    <property type="entry name" value="AbiEii"/>
    <property type="match status" value="1"/>
</dbReference>
<comment type="caution">
    <text evidence="1">The sequence shown here is derived from an EMBL/GenBank/DDBJ whole genome shotgun (WGS) entry which is preliminary data.</text>
</comment>
<evidence type="ECO:0000313" key="2">
    <source>
        <dbReference type="Proteomes" id="UP000005532"/>
    </source>
</evidence>
<accession>C5S4Y4</accession>
<gene>
    <name evidence="1" type="ORF">AM305_03398</name>
</gene>
<sequence length="326" mass="38161">MILHQDKKVFEQAVRYTAEKLNILPIYIEKDYWVTYALKILFTHPTTKEYLVFKGGTSLAKCYNLIARFSEDIDLVILRTETETDNQSKRKIKAISTVLSDILPEIDIEGITHKIGKIRKTAHAYSHYFGGDFGQVRDFIVLEATWLGYYEPFACQQISSLIGKVLLENHQPNLVEQYELQPFDIRVLQATRTLCEKIMSLVRFSYDKDPIIALRNKIRHLYDIHQMLKNKELTQFFYSDGFEMMLNKVANDDVDSFKNNNRWLQYHPKEAIIFNDSEIWELLNATYLNDFSKLIYGDLPAAKDIQQTLAQVRDRVDNVKWTLSLP</sequence>